<keyword evidence="2" id="KW-1185">Reference proteome</keyword>
<dbReference type="SUPFAM" id="SSF101690">
    <property type="entry name" value="PAZ domain"/>
    <property type="match status" value="1"/>
</dbReference>
<feature type="non-terminal residue" evidence="1">
    <location>
        <position position="280"/>
    </location>
</feature>
<evidence type="ECO:0000313" key="2">
    <source>
        <dbReference type="Proteomes" id="UP001177023"/>
    </source>
</evidence>
<gene>
    <name evidence="1" type="ORF">MSPICULIGERA_LOCUS17326</name>
</gene>
<organism evidence="1 2">
    <name type="scientific">Mesorhabditis spiculigera</name>
    <dbReference type="NCBI Taxonomy" id="96644"/>
    <lineage>
        <taxon>Eukaryota</taxon>
        <taxon>Metazoa</taxon>
        <taxon>Ecdysozoa</taxon>
        <taxon>Nematoda</taxon>
        <taxon>Chromadorea</taxon>
        <taxon>Rhabditida</taxon>
        <taxon>Rhabditina</taxon>
        <taxon>Rhabditomorpha</taxon>
        <taxon>Rhabditoidea</taxon>
        <taxon>Rhabditidae</taxon>
        <taxon>Mesorhabditinae</taxon>
        <taxon>Mesorhabditis</taxon>
    </lineage>
</organism>
<proteinExistence type="predicted"/>
<protein>
    <submittedName>
        <fullName evidence="1">Uncharacterized protein</fullName>
    </submittedName>
</protein>
<dbReference type="SUPFAM" id="SSF53098">
    <property type="entry name" value="Ribonuclease H-like"/>
    <property type="match status" value="1"/>
</dbReference>
<accession>A0AA36GB45</accession>
<dbReference type="EMBL" id="CATQJA010002655">
    <property type="protein sequence ID" value="CAJ0579095.1"/>
    <property type="molecule type" value="Genomic_DNA"/>
</dbReference>
<name>A0AA36GB45_9BILA</name>
<comment type="caution">
    <text evidence="1">The sequence shown here is derived from an EMBL/GenBank/DDBJ whole genome shotgun (WGS) entry which is preliminary data.</text>
</comment>
<evidence type="ECO:0000313" key="1">
    <source>
        <dbReference type="EMBL" id="CAJ0579095.1"/>
    </source>
</evidence>
<dbReference type="InterPro" id="IPR012337">
    <property type="entry name" value="RNaseH-like_sf"/>
</dbReference>
<dbReference type="AlphaFoldDB" id="A0AA36GB45"/>
<sequence length="280" mass="31807">MATRQTNGCRSSLAGSHTCYLLPQLCHRTGITDKMRNDMLCMRAMSKVTRLTPGARLDMTRKWLRKVREMKDLPEFFRHCGFELDEEFIHFPSRRLDEELCFGRRPGGYKGEKAEWARQVNSNGNYRSAAVNHWMVVAPNIQQSITAAQTESIGRQINTDQADGYLDVIRENLDEAGRRRMKRRVRLLIGRPLDGGASSSAPLMARVPKLLPVRWPPSAAKPMPAMVRLLHGERDQRCSINVDAIQDAASNNKVVFKLGHFYNKRAATVLVSTKQRTKLS</sequence>
<dbReference type="Proteomes" id="UP001177023">
    <property type="component" value="Unassembled WGS sequence"/>
</dbReference>
<reference evidence="1" key="1">
    <citation type="submission" date="2023-06" db="EMBL/GenBank/DDBJ databases">
        <authorList>
            <person name="Delattre M."/>
        </authorList>
    </citation>
    <scope>NUCLEOTIDE SEQUENCE</scope>
    <source>
        <strain evidence="1">AF72</strain>
    </source>
</reference>
<dbReference type="InterPro" id="IPR036085">
    <property type="entry name" value="PAZ_dom_sf"/>
</dbReference>